<comment type="cofactor">
    <cofactor evidence="1">
        <name>FAD</name>
        <dbReference type="ChEBI" id="CHEBI:57692"/>
    </cofactor>
</comment>
<evidence type="ECO:0000259" key="6">
    <source>
        <dbReference type="Pfam" id="PF01494"/>
    </source>
</evidence>
<evidence type="ECO:0000256" key="4">
    <source>
        <dbReference type="ARBA" id="ARBA00023002"/>
    </source>
</evidence>
<protein>
    <recommendedName>
        <fullName evidence="6">FAD-binding domain-containing protein</fullName>
    </recommendedName>
</protein>
<dbReference type="RefSeq" id="WP_345130279.1">
    <property type="nucleotide sequence ID" value="NZ_BAABAT010000015.1"/>
</dbReference>
<sequence>MDAVSIAGGGVGGLTAALAFAAGGVPCTVHERRPAPAPGGFGIQLPPNATRVLFGLGLGPALEKVSVRPAAREIRRWSDGAVLGRIPLGEAAEARYGAPYLTLRRADLLGVLSDALAPGTVRLGSPVDGSFRPPGLLVGADGLHSSVRGALWADEPHYIGYTAYRALLPLPPDPGPPVVTVWLGSGRHVVAYPVPGALNLVAVTAGPLEGAFESWHAPVRDLVRAAAPATQHALFTRDAPPAWQRGRVVLLGDAAHPMPPFLAQGAAQAIEDAAALALDLDGYEAARRPRVERVVAASVAGGREYHLPDGPEQRRRDERIAASGLPDQDWLYA</sequence>
<organism evidence="7 8">
    <name type="scientific">Dactylosporangium darangshiense</name>
    <dbReference type="NCBI Taxonomy" id="579108"/>
    <lineage>
        <taxon>Bacteria</taxon>
        <taxon>Bacillati</taxon>
        <taxon>Actinomycetota</taxon>
        <taxon>Actinomycetes</taxon>
        <taxon>Micromonosporales</taxon>
        <taxon>Micromonosporaceae</taxon>
        <taxon>Dactylosporangium</taxon>
    </lineage>
</organism>
<keyword evidence="4" id="KW-0560">Oxidoreductase</keyword>
<dbReference type="Pfam" id="PF01494">
    <property type="entry name" value="FAD_binding_3"/>
    <property type="match status" value="1"/>
</dbReference>
<evidence type="ECO:0000313" key="7">
    <source>
        <dbReference type="EMBL" id="GAA4253218.1"/>
    </source>
</evidence>
<dbReference type="PANTHER" id="PTHR13789:SF318">
    <property type="entry name" value="GERANYLGERANYL DIPHOSPHATE REDUCTASE"/>
    <property type="match status" value="1"/>
</dbReference>
<evidence type="ECO:0000313" key="8">
    <source>
        <dbReference type="Proteomes" id="UP001500620"/>
    </source>
</evidence>
<dbReference type="PRINTS" id="PR00420">
    <property type="entry name" value="RNGMNOXGNASE"/>
</dbReference>
<evidence type="ECO:0000256" key="5">
    <source>
        <dbReference type="ARBA" id="ARBA00023033"/>
    </source>
</evidence>
<dbReference type="PANTHER" id="PTHR13789">
    <property type="entry name" value="MONOOXYGENASE"/>
    <property type="match status" value="1"/>
</dbReference>
<dbReference type="Gene3D" id="3.50.50.60">
    <property type="entry name" value="FAD/NAD(P)-binding domain"/>
    <property type="match status" value="1"/>
</dbReference>
<reference evidence="8" key="1">
    <citation type="journal article" date="2019" name="Int. J. Syst. Evol. Microbiol.">
        <title>The Global Catalogue of Microorganisms (GCM) 10K type strain sequencing project: providing services to taxonomists for standard genome sequencing and annotation.</title>
        <authorList>
            <consortium name="The Broad Institute Genomics Platform"/>
            <consortium name="The Broad Institute Genome Sequencing Center for Infectious Disease"/>
            <person name="Wu L."/>
            <person name="Ma J."/>
        </authorList>
    </citation>
    <scope>NUCLEOTIDE SEQUENCE [LARGE SCALE GENOMIC DNA]</scope>
    <source>
        <strain evidence="8">JCM 17441</strain>
    </source>
</reference>
<dbReference type="InterPro" id="IPR050493">
    <property type="entry name" value="FAD-dep_Monooxygenase_BioMet"/>
</dbReference>
<gene>
    <name evidence="7" type="ORF">GCM10022255_053200</name>
</gene>
<accession>A0ABP8DD98</accession>
<dbReference type="EMBL" id="BAABAT010000015">
    <property type="protein sequence ID" value="GAA4253218.1"/>
    <property type="molecule type" value="Genomic_DNA"/>
</dbReference>
<proteinExistence type="predicted"/>
<dbReference type="InterPro" id="IPR002938">
    <property type="entry name" value="FAD-bd"/>
</dbReference>
<name>A0ABP8DD98_9ACTN</name>
<keyword evidence="2" id="KW-0285">Flavoprotein</keyword>
<dbReference type="SUPFAM" id="SSF51905">
    <property type="entry name" value="FAD/NAD(P)-binding domain"/>
    <property type="match status" value="1"/>
</dbReference>
<evidence type="ECO:0000256" key="2">
    <source>
        <dbReference type="ARBA" id="ARBA00022630"/>
    </source>
</evidence>
<feature type="domain" description="FAD-binding" evidence="6">
    <location>
        <begin position="242"/>
        <end position="280"/>
    </location>
</feature>
<dbReference type="InterPro" id="IPR036188">
    <property type="entry name" value="FAD/NAD-bd_sf"/>
</dbReference>
<dbReference type="SUPFAM" id="SSF54373">
    <property type="entry name" value="FAD-linked reductases, C-terminal domain"/>
    <property type="match status" value="1"/>
</dbReference>
<evidence type="ECO:0000256" key="3">
    <source>
        <dbReference type="ARBA" id="ARBA00022827"/>
    </source>
</evidence>
<evidence type="ECO:0000256" key="1">
    <source>
        <dbReference type="ARBA" id="ARBA00001974"/>
    </source>
</evidence>
<keyword evidence="3" id="KW-0274">FAD</keyword>
<dbReference type="Proteomes" id="UP001500620">
    <property type="component" value="Unassembled WGS sequence"/>
</dbReference>
<keyword evidence="8" id="KW-1185">Reference proteome</keyword>
<keyword evidence="5" id="KW-0503">Monooxygenase</keyword>
<comment type="caution">
    <text evidence="7">The sequence shown here is derived from an EMBL/GenBank/DDBJ whole genome shotgun (WGS) entry which is preliminary data.</text>
</comment>